<name>A0A239TGS4_9FIRM</name>
<dbReference type="GeneID" id="78508176"/>
<dbReference type="RefSeq" id="WP_155909611.1">
    <property type="nucleotide sequence ID" value="NZ_CASFMS010000013.1"/>
</dbReference>
<accession>A0A239TGS4</accession>
<dbReference type="EMBL" id="LT906446">
    <property type="protein sequence ID" value="SNU96438.1"/>
    <property type="molecule type" value="Genomic_DNA"/>
</dbReference>
<dbReference type="Proteomes" id="UP000215383">
    <property type="component" value="Chromosome 1"/>
</dbReference>
<evidence type="ECO:0000313" key="1">
    <source>
        <dbReference type="EMBL" id="SNU96438.1"/>
    </source>
</evidence>
<dbReference type="AlphaFoldDB" id="A0A239TGS4"/>
<gene>
    <name evidence="1" type="ORF">SAMEA4364220_00585</name>
</gene>
<protein>
    <submittedName>
        <fullName evidence="1">Uncharacterized protein</fullName>
    </submittedName>
</protein>
<sequence>MNDLTVGDILFWDEKLLNFIMKKCSSMCKHVLFSRRKKPPECIHQD</sequence>
<proteinExistence type="predicted"/>
<reference evidence="1 2" key="1">
    <citation type="submission" date="2017-06" db="EMBL/GenBank/DDBJ databases">
        <authorList>
            <consortium name="Pathogen Informatics"/>
        </authorList>
    </citation>
    <scope>NUCLEOTIDE SEQUENCE [LARGE SCALE GENOMIC DNA]</scope>
    <source>
        <strain evidence="1 2">NCTC10570</strain>
    </source>
</reference>
<keyword evidence="2" id="KW-1185">Reference proteome</keyword>
<organism evidence="1 2">
    <name type="scientific">Megamonas hypermegale</name>
    <dbReference type="NCBI Taxonomy" id="158847"/>
    <lineage>
        <taxon>Bacteria</taxon>
        <taxon>Bacillati</taxon>
        <taxon>Bacillota</taxon>
        <taxon>Negativicutes</taxon>
        <taxon>Selenomonadales</taxon>
        <taxon>Selenomonadaceae</taxon>
        <taxon>Megamonas</taxon>
    </lineage>
</organism>
<evidence type="ECO:0000313" key="2">
    <source>
        <dbReference type="Proteomes" id="UP000215383"/>
    </source>
</evidence>